<dbReference type="PANTHER" id="PTHR48105">
    <property type="entry name" value="THIOREDOXIN REDUCTASE 1-RELATED-RELATED"/>
    <property type="match status" value="1"/>
</dbReference>
<feature type="domain" description="FAD/NAD(P)-binding" evidence="10">
    <location>
        <begin position="6"/>
        <end position="296"/>
    </location>
</feature>
<keyword evidence="3 7" id="KW-0560">Oxidoreductase</keyword>
<dbReference type="PRINTS" id="PR00469">
    <property type="entry name" value="PNDRDTASEII"/>
</dbReference>
<keyword evidence="2 7" id="KW-0274">FAD</keyword>
<comment type="similarity">
    <text evidence="7">Belongs to the class-II pyridine nucleotide-disulfide oxidoreductase family.</text>
</comment>
<dbReference type="GO" id="GO:0004791">
    <property type="term" value="F:thioredoxin-disulfide reductase (NADPH) activity"/>
    <property type="evidence" value="ECO:0007669"/>
    <property type="project" value="UniProtKB-EC"/>
</dbReference>
<evidence type="ECO:0000256" key="4">
    <source>
        <dbReference type="ARBA" id="ARBA00023157"/>
    </source>
</evidence>
<evidence type="ECO:0000256" key="2">
    <source>
        <dbReference type="ARBA" id="ARBA00022827"/>
    </source>
</evidence>
<reference evidence="11" key="1">
    <citation type="submission" date="2022-03" db="EMBL/GenBank/DDBJ databases">
        <authorList>
            <person name="Santos J.D.N."/>
            <person name="Kallscheuer N."/>
            <person name="Jogler C."/>
            <person name="Lage O.M."/>
        </authorList>
    </citation>
    <scope>NUCLEOTIDE SEQUENCE</scope>
    <source>
        <strain evidence="11">M600PL45_2</strain>
    </source>
</reference>
<evidence type="ECO:0000313" key="11">
    <source>
        <dbReference type="EMBL" id="MCH6161450.1"/>
    </source>
</evidence>
<comment type="caution">
    <text evidence="11">The sequence shown here is derived from an EMBL/GenBank/DDBJ whole genome shotgun (WGS) entry which is preliminary data.</text>
</comment>
<keyword evidence="8" id="KW-0521">NADP</keyword>
<dbReference type="Gene3D" id="3.50.50.60">
    <property type="entry name" value="FAD/NAD(P)-binding domain"/>
    <property type="match status" value="2"/>
</dbReference>
<evidence type="ECO:0000256" key="5">
    <source>
        <dbReference type="ARBA" id="ARBA00023284"/>
    </source>
</evidence>
<dbReference type="InterPro" id="IPR005982">
    <property type="entry name" value="Thioredox_Rdtase"/>
</dbReference>
<dbReference type="InterPro" id="IPR023753">
    <property type="entry name" value="FAD/NAD-binding_dom"/>
</dbReference>
<dbReference type="NCBIfam" id="TIGR01292">
    <property type="entry name" value="TRX_reduct"/>
    <property type="match status" value="1"/>
</dbReference>
<dbReference type="Proteomes" id="UP001166784">
    <property type="component" value="Unassembled WGS sequence"/>
</dbReference>
<comment type="catalytic activity">
    <reaction evidence="6 7">
        <text>[thioredoxin]-dithiol + NADP(+) = [thioredoxin]-disulfide + NADPH + H(+)</text>
        <dbReference type="Rhea" id="RHEA:20345"/>
        <dbReference type="Rhea" id="RHEA-COMP:10698"/>
        <dbReference type="Rhea" id="RHEA-COMP:10700"/>
        <dbReference type="ChEBI" id="CHEBI:15378"/>
        <dbReference type="ChEBI" id="CHEBI:29950"/>
        <dbReference type="ChEBI" id="CHEBI:50058"/>
        <dbReference type="ChEBI" id="CHEBI:57783"/>
        <dbReference type="ChEBI" id="CHEBI:58349"/>
        <dbReference type="EC" id="1.8.1.9"/>
    </reaction>
</comment>
<evidence type="ECO:0000259" key="10">
    <source>
        <dbReference type="Pfam" id="PF07992"/>
    </source>
</evidence>
<protein>
    <recommendedName>
        <fullName evidence="7">Thioredoxin reductase</fullName>
        <ecNumber evidence="7">1.8.1.9</ecNumber>
    </recommendedName>
</protein>
<evidence type="ECO:0000256" key="9">
    <source>
        <dbReference type="SAM" id="MobiDB-lite"/>
    </source>
</evidence>
<evidence type="ECO:0000313" key="12">
    <source>
        <dbReference type="Proteomes" id="UP001166784"/>
    </source>
</evidence>
<keyword evidence="5 7" id="KW-0676">Redox-active center</keyword>
<name>A0ABS9SYV0_9ACTN</name>
<dbReference type="EMBL" id="JAKWJU010000002">
    <property type="protein sequence ID" value="MCH6161450.1"/>
    <property type="molecule type" value="Genomic_DNA"/>
</dbReference>
<comment type="subunit">
    <text evidence="7">Homodimer.</text>
</comment>
<dbReference type="PROSITE" id="PS00573">
    <property type="entry name" value="PYRIDINE_REDOX_2"/>
    <property type="match status" value="1"/>
</dbReference>
<gene>
    <name evidence="11" type="primary">trxB</name>
    <name evidence="11" type="ORF">MMA15_13900</name>
</gene>
<dbReference type="Pfam" id="PF07992">
    <property type="entry name" value="Pyr_redox_2"/>
    <property type="match status" value="1"/>
</dbReference>
<keyword evidence="1 7" id="KW-0285">Flavoprotein</keyword>
<proteinExistence type="inferred from homology"/>
<dbReference type="RefSeq" id="WP_241059897.1">
    <property type="nucleotide sequence ID" value="NZ_JAKWJU010000002.1"/>
</dbReference>
<dbReference type="EC" id="1.8.1.9" evidence="7"/>
<keyword evidence="4" id="KW-1015">Disulfide bond</keyword>
<dbReference type="InterPro" id="IPR036188">
    <property type="entry name" value="FAD/NAD-bd_sf"/>
</dbReference>
<organism evidence="11 12">
    <name type="scientific">Streptomyces marispadix</name>
    <dbReference type="NCBI Taxonomy" id="2922868"/>
    <lineage>
        <taxon>Bacteria</taxon>
        <taxon>Bacillati</taxon>
        <taxon>Actinomycetota</taxon>
        <taxon>Actinomycetes</taxon>
        <taxon>Kitasatosporales</taxon>
        <taxon>Streptomycetaceae</taxon>
        <taxon>Streptomyces</taxon>
    </lineage>
</organism>
<feature type="region of interest" description="Disordered" evidence="9">
    <location>
        <begin position="313"/>
        <end position="334"/>
    </location>
</feature>
<dbReference type="SUPFAM" id="SSF51905">
    <property type="entry name" value="FAD/NAD(P)-binding domain"/>
    <property type="match status" value="1"/>
</dbReference>
<evidence type="ECO:0000256" key="7">
    <source>
        <dbReference type="RuleBase" id="RU003880"/>
    </source>
</evidence>
<evidence type="ECO:0000256" key="3">
    <source>
        <dbReference type="ARBA" id="ARBA00023002"/>
    </source>
</evidence>
<dbReference type="InterPro" id="IPR008255">
    <property type="entry name" value="Pyr_nucl-diS_OxRdtase_2_AS"/>
</dbReference>
<comment type="cofactor">
    <cofactor evidence="8">
        <name>FAD</name>
        <dbReference type="ChEBI" id="CHEBI:57692"/>
    </cofactor>
    <text evidence="8">Binds 1 FAD per subunit.</text>
</comment>
<evidence type="ECO:0000256" key="6">
    <source>
        <dbReference type="ARBA" id="ARBA00048132"/>
    </source>
</evidence>
<dbReference type="InterPro" id="IPR050097">
    <property type="entry name" value="Ferredoxin-NADP_redctase_2"/>
</dbReference>
<reference evidence="11" key="2">
    <citation type="journal article" date="2023" name="Int. J. Syst. Evol. Microbiol.">
        <title>Streptomyces marispadix sp. nov., isolated from marine beach sediment of the Northern Coast of Portugal.</title>
        <authorList>
            <person name="dos Santos J.D.N."/>
            <person name="Vitorino I.R."/>
            <person name="Kallscheuer N."/>
            <person name="Srivastava A."/>
            <person name="Krautwurst S."/>
            <person name="Marz M."/>
            <person name="Jogler C."/>
            <person name="Lobo Da Cunha A."/>
            <person name="Catita J."/>
            <person name="Goncalves H."/>
            <person name="Gonzalez I."/>
            <person name="Reyes F."/>
            <person name="Lage O.M."/>
        </authorList>
    </citation>
    <scope>NUCLEOTIDE SEQUENCE</scope>
    <source>
        <strain evidence="11">M600PL45_2</strain>
    </source>
</reference>
<dbReference type="PRINTS" id="PR00368">
    <property type="entry name" value="FADPNR"/>
</dbReference>
<keyword evidence="12" id="KW-1185">Reference proteome</keyword>
<sequence length="334" mass="35440">MSDVRNVIIIGSGPAGYTAALYTARASLKPLVFEGSVTAGGALMNTTEVENYPGYTDGIMGPELMDQMRGQAERFGAELIPDDVTAIDFSGEIKTVTDSAGTEYRARAVIVATGSAYRALGLPREEELSGRGVSYCATCDGFFFRNQDIAVVGGGDTAMEEATFLSRFANSVTVVHRRDALRASKAMQERAFADPKISFAWDSEVATIHEKDGKLSGLTLRNTKNGDTSELPVTGLFVAIGHDPRVDLFKGVLTLDDEGYLKVDAPSTRTNVPGVFAAGDVVDHTYRQAVTAAGTGCSAALDAERYLAAQLDGTEPAEPEKTEEAQEAAETAVV</sequence>
<evidence type="ECO:0000256" key="1">
    <source>
        <dbReference type="ARBA" id="ARBA00022630"/>
    </source>
</evidence>
<accession>A0ABS9SYV0</accession>
<evidence type="ECO:0000256" key="8">
    <source>
        <dbReference type="RuleBase" id="RU003881"/>
    </source>
</evidence>